<proteinExistence type="inferred from homology"/>
<dbReference type="InterPro" id="IPR027417">
    <property type="entry name" value="P-loop_NTPase"/>
</dbReference>
<dbReference type="InParanoid" id="A0A6J2USI9"/>
<evidence type="ECO:0000313" key="5">
    <source>
        <dbReference type="RefSeq" id="XP_030623430.1"/>
    </source>
</evidence>
<dbReference type="EC" id="2.8.2.-" evidence="1"/>
<evidence type="ECO:0000313" key="4">
    <source>
        <dbReference type="Proteomes" id="UP000504632"/>
    </source>
</evidence>
<dbReference type="GeneID" id="115806704"/>
<dbReference type="SUPFAM" id="SSF52540">
    <property type="entry name" value="P-loop containing nucleoside triphosphate hydrolases"/>
    <property type="match status" value="1"/>
</dbReference>
<dbReference type="OrthoDB" id="6138663at2759"/>
<feature type="region of interest" description="Disordered" evidence="2">
    <location>
        <begin position="286"/>
        <end position="305"/>
    </location>
</feature>
<dbReference type="Pfam" id="PF00685">
    <property type="entry name" value="Sulfotransfer_1"/>
    <property type="match status" value="1"/>
</dbReference>
<dbReference type="InterPro" id="IPR051135">
    <property type="entry name" value="Gal/GlcNAc/GalNAc_ST"/>
</dbReference>
<evidence type="ECO:0000259" key="3">
    <source>
        <dbReference type="Pfam" id="PF00685"/>
    </source>
</evidence>
<feature type="domain" description="Sulfotransferase" evidence="3">
    <location>
        <begin position="16"/>
        <end position="332"/>
    </location>
</feature>
<dbReference type="GO" id="GO:0006790">
    <property type="term" value="P:sulfur compound metabolic process"/>
    <property type="evidence" value="ECO:0007669"/>
    <property type="project" value="TreeGrafter"/>
</dbReference>
<gene>
    <name evidence="5" type="primary">LOC115806704</name>
</gene>
<sequence>MKPEQRVQRNLQPKKNHVLILTSTRCGSSFLGQLFNYHPDVFYLYEPVVNVKNSLHLHLQHETDRRQLLSSGRDVLRNLFKCNLYVLENYLNPPKKHILENLHRRGANKAFCSPPVCYALKHDMVSINESECVSKCGPLNLTLATDSCQGKGNVVIKEVFMTPRVDELRDLLEDSQLNLKVIQLVRDPRAILASRLAIRPPLKPYSSWRILNDHRRKQSDLTLQECGDFLRSVSVGLSWPQWLRGRYMVLRYEDLTQEPLQKLQEIYEFVGLSMDQKVMDWIEQNTKESEETTSNSQYSTKRNSSATAENWRKELSYAAVEHLQNICQKTLNILGYKLVRNPEELKNMSLSLIEDKQFMLH</sequence>
<accession>A0A6J2USI9</accession>
<dbReference type="Proteomes" id="UP000504632">
    <property type="component" value="Chromosome 3"/>
</dbReference>
<evidence type="ECO:0000256" key="1">
    <source>
        <dbReference type="RuleBase" id="RU361155"/>
    </source>
</evidence>
<dbReference type="InterPro" id="IPR000863">
    <property type="entry name" value="Sulfotransferase_dom"/>
</dbReference>
<name>A0A6J2USI9_CHACN</name>
<dbReference type="PANTHER" id="PTHR10704">
    <property type="entry name" value="CARBOHYDRATE SULFOTRANSFERASE"/>
    <property type="match status" value="1"/>
</dbReference>
<feature type="compositionally biased region" description="Polar residues" evidence="2">
    <location>
        <begin position="292"/>
        <end position="305"/>
    </location>
</feature>
<dbReference type="PANTHER" id="PTHR10704:SF71">
    <property type="entry name" value="CARBOHYDRATE SULFOTRANSFERASE 1-LIKE"/>
    <property type="match status" value="1"/>
</dbReference>
<organism evidence="4 5">
    <name type="scientific">Chanos chanos</name>
    <name type="common">Milkfish</name>
    <name type="synonym">Mugil chanos</name>
    <dbReference type="NCBI Taxonomy" id="29144"/>
    <lineage>
        <taxon>Eukaryota</taxon>
        <taxon>Metazoa</taxon>
        <taxon>Chordata</taxon>
        <taxon>Craniata</taxon>
        <taxon>Vertebrata</taxon>
        <taxon>Euteleostomi</taxon>
        <taxon>Actinopterygii</taxon>
        <taxon>Neopterygii</taxon>
        <taxon>Teleostei</taxon>
        <taxon>Ostariophysi</taxon>
        <taxon>Gonorynchiformes</taxon>
        <taxon>Chanidae</taxon>
        <taxon>Chanos</taxon>
    </lineage>
</organism>
<protein>
    <recommendedName>
        <fullName evidence="1">Sulfotransferase</fullName>
        <ecNumber evidence="1">2.8.2.-</ecNumber>
    </recommendedName>
</protein>
<evidence type="ECO:0000256" key="2">
    <source>
        <dbReference type="SAM" id="MobiDB-lite"/>
    </source>
</evidence>
<reference evidence="5" key="1">
    <citation type="submission" date="2025-08" db="UniProtKB">
        <authorList>
            <consortium name="RefSeq"/>
        </authorList>
    </citation>
    <scope>IDENTIFICATION</scope>
</reference>
<comment type="similarity">
    <text evidence="1">Belongs to the sulfotransferase 1 family.</text>
</comment>
<keyword evidence="4" id="KW-1185">Reference proteome</keyword>
<dbReference type="Gene3D" id="3.40.50.300">
    <property type="entry name" value="P-loop containing nucleotide triphosphate hydrolases"/>
    <property type="match status" value="1"/>
</dbReference>
<dbReference type="GO" id="GO:0006044">
    <property type="term" value="P:N-acetylglucosamine metabolic process"/>
    <property type="evidence" value="ECO:0007669"/>
    <property type="project" value="TreeGrafter"/>
</dbReference>
<dbReference type="GO" id="GO:0001517">
    <property type="term" value="F:N-acetylglucosamine 6-O-sulfotransferase activity"/>
    <property type="evidence" value="ECO:0007669"/>
    <property type="project" value="TreeGrafter"/>
</dbReference>
<dbReference type="AlphaFoldDB" id="A0A6J2USI9"/>
<dbReference type="RefSeq" id="XP_030623430.1">
    <property type="nucleotide sequence ID" value="XM_030767570.1"/>
</dbReference>
<keyword evidence="1" id="KW-0808">Transferase</keyword>